<gene>
    <name evidence="6" type="ORF">KDA27_15015</name>
</gene>
<keyword evidence="2 4" id="KW-0378">Hydrolase</keyword>
<dbReference type="PROSITE" id="PS51257">
    <property type="entry name" value="PROKAR_LIPOPROTEIN"/>
    <property type="match status" value="1"/>
</dbReference>
<protein>
    <recommendedName>
        <fullName evidence="5">GH26 domain-containing protein</fullName>
    </recommendedName>
</protein>
<feature type="active site" description="Nucleophile" evidence="4">
    <location>
        <position position="263"/>
    </location>
</feature>
<evidence type="ECO:0000256" key="1">
    <source>
        <dbReference type="ARBA" id="ARBA00007754"/>
    </source>
</evidence>
<evidence type="ECO:0000256" key="3">
    <source>
        <dbReference type="ARBA" id="ARBA00023295"/>
    </source>
</evidence>
<dbReference type="PANTHER" id="PTHR40079:SF4">
    <property type="entry name" value="GH26 DOMAIN-CONTAINING PROTEIN-RELATED"/>
    <property type="match status" value="1"/>
</dbReference>
<dbReference type="InterPro" id="IPR017853">
    <property type="entry name" value="GH"/>
</dbReference>
<dbReference type="PANTHER" id="PTHR40079">
    <property type="entry name" value="MANNAN ENDO-1,4-BETA-MANNOSIDASE E-RELATED"/>
    <property type="match status" value="1"/>
</dbReference>
<proteinExistence type="inferred from homology"/>
<reference evidence="6" key="2">
    <citation type="journal article" date="2021" name="Microbiome">
        <title>Successional dynamics and alternative stable states in a saline activated sludge microbial community over 9 years.</title>
        <authorList>
            <person name="Wang Y."/>
            <person name="Ye J."/>
            <person name="Ju F."/>
            <person name="Liu L."/>
            <person name="Boyd J.A."/>
            <person name="Deng Y."/>
            <person name="Parks D.H."/>
            <person name="Jiang X."/>
            <person name="Yin X."/>
            <person name="Woodcroft B.J."/>
            <person name="Tyson G.W."/>
            <person name="Hugenholtz P."/>
            <person name="Polz M.F."/>
            <person name="Zhang T."/>
        </authorList>
    </citation>
    <scope>NUCLEOTIDE SEQUENCE</scope>
    <source>
        <strain evidence="6">HKST-UBA02</strain>
    </source>
</reference>
<evidence type="ECO:0000313" key="6">
    <source>
        <dbReference type="EMBL" id="MCA9757113.1"/>
    </source>
</evidence>
<dbReference type="InterPro" id="IPR000805">
    <property type="entry name" value="Glyco_hydro_26"/>
</dbReference>
<dbReference type="Pfam" id="PF02156">
    <property type="entry name" value="Glyco_hydro_26"/>
    <property type="match status" value="1"/>
</dbReference>
<name>A0A956NFT6_UNCEI</name>
<dbReference type="EMBL" id="JAGQHS010000082">
    <property type="protein sequence ID" value="MCA9757113.1"/>
    <property type="molecule type" value="Genomic_DNA"/>
</dbReference>
<evidence type="ECO:0000313" key="7">
    <source>
        <dbReference type="Proteomes" id="UP000739538"/>
    </source>
</evidence>
<reference evidence="6" key="1">
    <citation type="submission" date="2020-04" db="EMBL/GenBank/DDBJ databases">
        <authorList>
            <person name="Zhang T."/>
        </authorList>
    </citation>
    <scope>NUCLEOTIDE SEQUENCE</scope>
    <source>
        <strain evidence="6">HKST-UBA02</strain>
    </source>
</reference>
<dbReference type="SUPFAM" id="SSF51445">
    <property type="entry name" value="(Trans)glycosidases"/>
    <property type="match status" value="1"/>
</dbReference>
<dbReference type="Gene3D" id="3.20.20.80">
    <property type="entry name" value="Glycosidases"/>
    <property type="match status" value="1"/>
</dbReference>
<comment type="caution">
    <text evidence="6">The sequence shown here is derived from an EMBL/GenBank/DDBJ whole genome shotgun (WGS) entry which is preliminary data.</text>
</comment>
<feature type="active site" description="Proton donor" evidence="4">
    <location>
        <position position="153"/>
    </location>
</feature>
<sequence length="330" mass="37806">MRDSGLRAIAICLVALVGIATLCGCVDSSGDTGSRQNHSAEGSPPRELEWGIYQIYWGRHYDEMLSRSLEPLASEPDFVMFYRDLGRGFPFRGCETIRSRRATPIVSLELWDWGAHENYLPRIADGEFDSFFREWAQDALAFGSPVYLRFGFEMNGDWFGWGGHPDLFIRAWRRAHRIFEEEGATNVVWVWSPNAISIPRELWNRIAAYYPGDEFVDWVALDGYNFGDEHSEWHRWESFEEVFTPGLDELADHCPEKPVMIAEFGCAPGRPGQRASWIRDAHAFISRRPEIRAAIWFSLDKSREGEPNWSLDDDPAATLAFNETFARPGP</sequence>
<evidence type="ECO:0000256" key="4">
    <source>
        <dbReference type="PROSITE-ProRule" id="PRU01100"/>
    </source>
</evidence>
<dbReference type="InterPro" id="IPR022790">
    <property type="entry name" value="GH26_dom"/>
</dbReference>
<dbReference type="PROSITE" id="PS51764">
    <property type="entry name" value="GH26"/>
    <property type="match status" value="1"/>
</dbReference>
<dbReference type="AlphaFoldDB" id="A0A956NFT6"/>
<dbReference type="GO" id="GO:0006080">
    <property type="term" value="P:substituted mannan metabolic process"/>
    <property type="evidence" value="ECO:0007669"/>
    <property type="project" value="InterPro"/>
</dbReference>
<evidence type="ECO:0000256" key="2">
    <source>
        <dbReference type="ARBA" id="ARBA00022801"/>
    </source>
</evidence>
<dbReference type="GO" id="GO:0016985">
    <property type="term" value="F:mannan endo-1,4-beta-mannosidase activity"/>
    <property type="evidence" value="ECO:0007669"/>
    <property type="project" value="InterPro"/>
</dbReference>
<feature type="domain" description="GH26" evidence="5">
    <location>
        <begin position="4"/>
        <end position="330"/>
    </location>
</feature>
<organism evidence="6 7">
    <name type="scientific">Eiseniibacteriota bacterium</name>
    <dbReference type="NCBI Taxonomy" id="2212470"/>
    <lineage>
        <taxon>Bacteria</taxon>
        <taxon>Candidatus Eiseniibacteriota</taxon>
    </lineage>
</organism>
<comment type="similarity">
    <text evidence="1 4">Belongs to the glycosyl hydrolase 26 family.</text>
</comment>
<keyword evidence="3 4" id="KW-0326">Glycosidase</keyword>
<accession>A0A956NFT6</accession>
<dbReference type="Proteomes" id="UP000739538">
    <property type="component" value="Unassembled WGS sequence"/>
</dbReference>
<evidence type="ECO:0000259" key="5">
    <source>
        <dbReference type="PROSITE" id="PS51764"/>
    </source>
</evidence>